<keyword evidence="2" id="KW-1185">Reference proteome</keyword>
<organism evidence="1 2">
    <name type="scientific">Candidatus Pantoea floridensis</name>
    <dbReference type="NCBI Taxonomy" id="1938870"/>
    <lineage>
        <taxon>Bacteria</taxon>
        <taxon>Pseudomonadati</taxon>
        <taxon>Pseudomonadota</taxon>
        <taxon>Gammaproteobacteria</taxon>
        <taxon>Enterobacterales</taxon>
        <taxon>Erwiniaceae</taxon>
        <taxon>Pantoea</taxon>
    </lineage>
</organism>
<dbReference type="Proteomes" id="UP000219271">
    <property type="component" value="Unassembled WGS sequence"/>
</dbReference>
<accession>A0A286DMD8</accession>
<gene>
    <name evidence="1" type="ORF">SAMN06273570_4365</name>
</gene>
<protein>
    <submittedName>
        <fullName evidence="1">Uncharacterized protein</fullName>
    </submittedName>
</protein>
<reference evidence="2" key="1">
    <citation type="submission" date="2017-09" db="EMBL/GenBank/DDBJ databases">
        <authorList>
            <person name="Varghese N."/>
            <person name="Submissions S."/>
        </authorList>
    </citation>
    <scope>NUCLEOTIDE SEQUENCE [LARGE SCALE GENOMIC DNA]</scope>
    <source>
        <strain evidence="2">JKS000234</strain>
    </source>
</reference>
<proteinExistence type="predicted"/>
<dbReference type="AlphaFoldDB" id="A0A286DMD8"/>
<name>A0A286DMD8_9GAMM</name>
<evidence type="ECO:0000313" key="1">
    <source>
        <dbReference type="EMBL" id="SOD59654.1"/>
    </source>
</evidence>
<dbReference type="InterPro" id="IPR046244">
    <property type="entry name" value="DUF6277"/>
</dbReference>
<dbReference type="Pfam" id="PF19793">
    <property type="entry name" value="DUF6277"/>
    <property type="match status" value="1"/>
</dbReference>
<evidence type="ECO:0000313" key="2">
    <source>
        <dbReference type="Proteomes" id="UP000219271"/>
    </source>
</evidence>
<dbReference type="RefSeq" id="WP_097097837.1">
    <property type="nucleotide sequence ID" value="NZ_OCMY01000002.1"/>
</dbReference>
<dbReference type="EMBL" id="OCMY01000002">
    <property type="protein sequence ID" value="SOD59654.1"/>
    <property type="molecule type" value="Genomic_DNA"/>
</dbReference>
<sequence>MINKEDILAAAQSGNSTADSVHRSLQENFTQSCASMSLSGMDSSAAVAMQSNGACKSMMEQMGSTFVGLQQQLQAHKQALMKDAPEMFNVTKNDLRDTVAKGVPAEEAHYNSKREF</sequence>